<feature type="domain" description="Poly(A) polymerase nucleotidyltransferase" evidence="17">
    <location>
        <begin position="16"/>
        <end position="199"/>
    </location>
</feature>
<dbReference type="Proteomes" id="UP001201812">
    <property type="component" value="Unassembled WGS sequence"/>
</dbReference>
<keyword evidence="4 12" id="KW-0507">mRNA processing</keyword>
<organism evidence="18 19">
    <name type="scientific">Ditylenchus destructor</name>
    <dbReference type="NCBI Taxonomy" id="166010"/>
    <lineage>
        <taxon>Eukaryota</taxon>
        <taxon>Metazoa</taxon>
        <taxon>Ecdysozoa</taxon>
        <taxon>Nematoda</taxon>
        <taxon>Chromadorea</taxon>
        <taxon>Rhabditida</taxon>
        <taxon>Tylenchina</taxon>
        <taxon>Tylenchomorpha</taxon>
        <taxon>Sphaerularioidea</taxon>
        <taxon>Anguinidae</taxon>
        <taxon>Anguininae</taxon>
        <taxon>Ditylenchus</taxon>
    </lineage>
</organism>
<dbReference type="InterPro" id="IPR011068">
    <property type="entry name" value="NuclTrfase_I-like_C"/>
</dbReference>
<dbReference type="GO" id="GO:0003723">
    <property type="term" value="F:RNA binding"/>
    <property type="evidence" value="ECO:0007669"/>
    <property type="project" value="UniProtKB-UniRule"/>
</dbReference>
<dbReference type="PANTHER" id="PTHR10682:SF10">
    <property type="entry name" value="POLYNUCLEOTIDE ADENYLYLTRANSFERASE"/>
    <property type="match status" value="1"/>
</dbReference>
<evidence type="ECO:0000256" key="12">
    <source>
        <dbReference type="PIRNR" id="PIRNR018425"/>
    </source>
</evidence>
<dbReference type="Pfam" id="PF04926">
    <property type="entry name" value="PAP_RNA-bind"/>
    <property type="match status" value="1"/>
</dbReference>
<reference evidence="18" key="1">
    <citation type="submission" date="2022-01" db="EMBL/GenBank/DDBJ databases">
        <title>Genome Sequence Resource for Two Populations of Ditylenchus destructor, the Migratory Endoparasitic Phytonematode.</title>
        <authorList>
            <person name="Zhang H."/>
            <person name="Lin R."/>
            <person name="Xie B."/>
        </authorList>
    </citation>
    <scope>NUCLEOTIDE SEQUENCE</scope>
    <source>
        <strain evidence="18">BazhouSP</strain>
    </source>
</reference>
<feature type="binding site" evidence="14">
    <location>
        <position position="95"/>
    </location>
    <ligand>
        <name>Mg(2+)</name>
        <dbReference type="ChEBI" id="CHEBI:18420"/>
        <label>2</label>
        <note>catalytic</note>
    </ligand>
</feature>
<evidence type="ECO:0000313" key="19">
    <source>
        <dbReference type="Proteomes" id="UP001201812"/>
    </source>
</evidence>
<dbReference type="SUPFAM" id="SSF55003">
    <property type="entry name" value="PAP/Archaeal CCA-adding enzyme, C-terminal domain"/>
    <property type="match status" value="1"/>
</dbReference>
<dbReference type="GO" id="GO:0005524">
    <property type="term" value="F:ATP binding"/>
    <property type="evidence" value="ECO:0007669"/>
    <property type="project" value="UniProtKB-UniRule"/>
</dbReference>
<dbReference type="CDD" id="cd05402">
    <property type="entry name" value="NT_PAP_TUTase"/>
    <property type="match status" value="1"/>
</dbReference>
<comment type="caution">
    <text evidence="18">The sequence shown here is derived from an EMBL/GenBank/DDBJ whole genome shotgun (WGS) entry which is preliminary data.</text>
</comment>
<evidence type="ECO:0000256" key="3">
    <source>
        <dbReference type="ARBA" id="ARBA00010912"/>
    </source>
</evidence>
<evidence type="ECO:0000259" key="17">
    <source>
        <dbReference type="Pfam" id="PF20750"/>
    </source>
</evidence>
<feature type="binding site" evidence="14">
    <location>
        <position position="97"/>
    </location>
    <ligand>
        <name>Mg(2+)</name>
        <dbReference type="ChEBI" id="CHEBI:18420"/>
        <label>1</label>
        <note>catalytic</note>
    </ligand>
</feature>
<evidence type="ECO:0000256" key="13">
    <source>
        <dbReference type="PIRSR" id="PIRSR018425-1"/>
    </source>
</evidence>
<feature type="binding site" evidence="14">
    <location>
        <position position="97"/>
    </location>
    <ligand>
        <name>Mg(2+)</name>
        <dbReference type="ChEBI" id="CHEBI:18420"/>
        <label>2</label>
        <note>catalytic</note>
    </ligand>
</feature>
<accession>A0AAD4NGT4</accession>
<dbReference type="GO" id="GO:0046872">
    <property type="term" value="F:metal ion binding"/>
    <property type="evidence" value="ECO:0007669"/>
    <property type="project" value="UniProtKB-KW"/>
</dbReference>
<keyword evidence="19" id="KW-1185">Reference proteome</keyword>
<evidence type="ECO:0000256" key="4">
    <source>
        <dbReference type="ARBA" id="ARBA00022664"/>
    </source>
</evidence>
<dbReference type="InterPro" id="IPR007010">
    <property type="entry name" value="PolA_pol_RNA-bd_dom"/>
</dbReference>
<dbReference type="Pfam" id="PF20750">
    <property type="entry name" value="PAP_NTPase"/>
    <property type="match status" value="1"/>
</dbReference>
<evidence type="ECO:0000256" key="1">
    <source>
        <dbReference type="ARBA" id="ARBA00001936"/>
    </source>
</evidence>
<dbReference type="InterPro" id="IPR048840">
    <property type="entry name" value="PolA_pol_NTPase"/>
</dbReference>
<dbReference type="Gene3D" id="1.10.1410.10">
    <property type="match status" value="1"/>
</dbReference>
<evidence type="ECO:0000256" key="5">
    <source>
        <dbReference type="ARBA" id="ARBA00022679"/>
    </source>
</evidence>
<dbReference type="EC" id="2.7.7.19" evidence="12"/>
<evidence type="ECO:0000256" key="2">
    <source>
        <dbReference type="ARBA" id="ARBA00004123"/>
    </source>
</evidence>
<dbReference type="InterPro" id="IPR014492">
    <property type="entry name" value="PolyA_polymerase"/>
</dbReference>
<dbReference type="Pfam" id="PF04928">
    <property type="entry name" value="PAP_central"/>
    <property type="match status" value="1"/>
</dbReference>
<dbReference type="SUPFAM" id="SSF81631">
    <property type="entry name" value="PAP/OAS1 substrate-binding domain"/>
    <property type="match status" value="1"/>
</dbReference>
<evidence type="ECO:0000256" key="7">
    <source>
        <dbReference type="ARBA" id="ARBA00022741"/>
    </source>
</evidence>
<dbReference type="Gene3D" id="3.30.460.10">
    <property type="entry name" value="Beta Polymerase, domain 2"/>
    <property type="match status" value="1"/>
</dbReference>
<gene>
    <name evidence="18" type="ORF">DdX_00321</name>
</gene>
<evidence type="ECO:0000256" key="14">
    <source>
        <dbReference type="PIRSR" id="PIRSR018425-2"/>
    </source>
</evidence>
<protein>
    <recommendedName>
        <fullName evidence="12">Poly(A) polymerase</fullName>
        <ecNumber evidence="12">2.7.7.19</ecNumber>
    </recommendedName>
</protein>
<feature type="binding site" evidence="13">
    <location>
        <begin position="95"/>
        <end position="97"/>
    </location>
    <ligand>
        <name>ATP</name>
        <dbReference type="ChEBI" id="CHEBI:30616"/>
    </ligand>
</feature>
<evidence type="ECO:0000259" key="15">
    <source>
        <dbReference type="Pfam" id="PF04926"/>
    </source>
</evidence>
<evidence type="ECO:0000259" key="16">
    <source>
        <dbReference type="Pfam" id="PF04928"/>
    </source>
</evidence>
<feature type="domain" description="Poly(A) polymerase central" evidence="16">
    <location>
        <begin position="204"/>
        <end position="343"/>
    </location>
</feature>
<keyword evidence="10 12" id="KW-0539">Nucleus</keyword>
<evidence type="ECO:0000256" key="8">
    <source>
        <dbReference type="ARBA" id="ARBA00022840"/>
    </source>
</evidence>
<feature type="domain" description="Poly(A) polymerase RNA-binding" evidence="15">
    <location>
        <begin position="346"/>
        <end position="401"/>
    </location>
</feature>
<dbReference type="GO" id="GO:0005634">
    <property type="term" value="C:nucleus"/>
    <property type="evidence" value="ECO:0007669"/>
    <property type="project" value="UniProtKB-SubCell"/>
</dbReference>
<feature type="binding site" evidence="13">
    <location>
        <position position="149"/>
    </location>
    <ligand>
        <name>ATP</name>
        <dbReference type="ChEBI" id="CHEBI:30616"/>
    </ligand>
</feature>
<comment type="subcellular location">
    <subcellularLocation>
        <location evidence="2 12">Nucleus</location>
    </subcellularLocation>
</comment>
<dbReference type="Gene3D" id="3.30.70.590">
    <property type="entry name" value="Poly(A) polymerase predicted RNA binding domain"/>
    <property type="match status" value="1"/>
</dbReference>
<keyword evidence="9 14" id="KW-0460">Magnesium</keyword>
<keyword evidence="6 14" id="KW-0479">Metal-binding</keyword>
<keyword evidence="5 12" id="KW-0808">Transferase</keyword>
<evidence type="ECO:0000256" key="11">
    <source>
        <dbReference type="ARBA" id="ARBA00048830"/>
    </source>
</evidence>
<feature type="binding site" evidence="14">
    <location>
        <position position="95"/>
    </location>
    <ligand>
        <name>Mg(2+)</name>
        <dbReference type="ChEBI" id="CHEBI:18420"/>
        <label>1</label>
        <note>catalytic</note>
    </ligand>
</feature>
<dbReference type="GO" id="GO:0031123">
    <property type="term" value="P:RNA 3'-end processing"/>
    <property type="evidence" value="ECO:0007669"/>
    <property type="project" value="InterPro"/>
</dbReference>
<dbReference type="InterPro" id="IPR007012">
    <property type="entry name" value="PolA_pol_cen_dom"/>
</dbReference>
<evidence type="ECO:0000256" key="9">
    <source>
        <dbReference type="ARBA" id="ARBA00022842"/>
    </source>
</evidence>
<evidence type="ECO:0000256" key="10">
    <source>
        <dbReference type="ARBA" id="ARBA00023242"/>
    </source>
</evidence>
<evidence type="ECO:0000313" key="18">
    <source>
        <dbReference type="EMBL" id="KAI1728162.1"/>
    </source>
</evidence>
<evidence type="ECO:0000256" key="6">
    <source>
        <dbReference type="ARBA" id="ARBA00022723"/>
    </source>
</evidence>
<dbReference type="InterPro" id="IPR043519">
    <property type="entry name" value="NT_sf"/>
</dbReference>
<dbReference type="EMBL" id="JAKKPZ010000001">
    <property type="protein sequence ID" value="KAI1728162.1"/>
    <property type="molecule type" value="Genomic_DNA"/>
</dbReference>
<feature type="binding site" evidence="14">
    <location>
        <position position="149"/>
    </location>
    <ligand>
        <name>Mg(2+)</name>
        <dbReference type="ChEBI" id="CHEBI:18420"/>
        <label>2</label>
        <note>catalytic</note>
    </ligand>
</feature>
<dbReference type="FunFam" id="1.10.1410.10:FF:000001">
    <property type="entry name" value="Putative poly(A) polymerase gamma"/>
    <property type="match status" value="1"/>
</dbReference>
<comment type="function">
    <text evidence="12">Polymerase that creates the 3'-poly(A) tail of mRNA's.</text>
</comment>
<keyword evidence="7 12" id="KW-0547">Nucleotide-binding</keyword>
<dbReference type="SUPFAM" id="SSF81301">
    <property type="entry name" value="Nucleotidyltransferase"/>
    <property type="match status" value="1"/>
</dbReference>
<dbReference type="PIRSF" id="PIRSF018425">
    <property type="entry name" value="PolyA_polymerase"/>
    <property type="match status" value="1"/>
</dbReference>
<comment type="similarity">
    <text evidence="3 12">Belongs to the poly(A) polymerase family.</text>
</comment>
<dbReference type="GO" id="GO:0006397">
    <property type="term" value="P:mRNA processing"/>
    <property type="evidence" value="ECO:0007669"/>
    <property type="project" value="UniProtKB-KW"/>
</dbReference>
<feature type="binding site" evidence="13">
    <location>
        <begin position="231"/>
        <end position="232"/>
    </location>
    <ligand>
        <name>ATP</name>
        <dbReference type="ChEBI" id="CHEBI:30616"/>
    </ligand>
</feature>
<proteinExistence type="inferred from homology"/>
<comment type="cofactor">
    <cofactor evidence="14">
        <name>Mg(2+)</name>
        <dbReference type="ChEBI" id="CHEBI:18420"/>
    </cofactor>
    <text evidence="14">Binds 2 magnesium ions. Also active with manganese.</text>
</comment>
<keyword evidence="8 12" id="KW-0067">ATP-binding</keyword>
<comment type="catalytic activity">
    <reaction evidence="11 12">
        <text>RNA(n) + ATP = RNA(n)-3'-adenine ribonucleotide + diphosphate</text>
        <dbReference type="Rhea" id="RHEA:11332"/>
        <dbReference type="Rhea" id="RHEA-COMP:14527"/>
        <dbReference type="Rhea" id="RHEA-COMP:17347"/>
        <dbReference type="ChEBI" id="CHEBI:30616"/>
        <dbReference type="ChEBI" id="CHEBI:33019"/>
        <dbReference type="ChEBI" id="CHEBI:140395"/>
        <dbReference type="ChEBI" id="CHEBI:173115"/>
        <dbReference type="EC" id="2.7.7.19"/>
    </reaction>
</comment>
<dbReference type="AlphaFoldDB" id="A0AAD4NGT4"/>
<name>A0AAD4NGT4_9BILA</name>
<dbReference type="PANTHER" id="PTHR10682">
    <property type="entry name" value="POLY A POLYMERASE"/>
    <property type="match status" value="1"/>
</dbReference>
<sequence>MSNIPLFKSPQIPNRSRSLQLTSELQEYMQATGEFESESQIERRRMIILKIENIFNTWIKEITLKRVRPFTHKQIGGKVFPSGSFRLKVHSKDSDIDLLGVAPTSVNYGDFFRSFYKTLEMHPDVFELHPIKTSFVPVIKFKYEDINIDFLFAQLWTPTVREDLHLHELLIGNDFHTKPPNYQHTVNGCLVAEELLASVGNIENFRTTLRAVRLWAKNRALCSNIFGMLGGVSWAILVGRICQLFPGESSAVLLTKFFHHYLTWKWPEPVFMDTSEPLKYRNPNVLNERMSEMPIITPAIPEFNSACNVKTLTKAVIMEELERGLDITSRVMEGNTSWNELFQPLDFFSRFDNFLGLVCMAGSELEHRILRGIVESQIVALMRSLEKSENFTKCHVNPKAFIPQDPKLISLATEGIPPTAWFMGIQPKEGKPINIESELHEFQEKVFRAAKKNTFIKNTDKLAVAGTLIQKNNLEKWLDIRDLYTRAIRAPEPISSKLSAGAVTSQKPLDVQLGRSFSTCASQFILNNRKFLSKLCKIR</sequence>
<dbReference type="GO" id="GO:1990817">
    <property type="term" value="F:poly(A) RNA polymerase activity"/>
    <property type="evidence" value="ECO:0007669"/>
    <property type="project" value="UniProtKB-UniRule"/>
</dbReference>
<comment type="cofactor">
    <cofactor evidence="1">
        <name>Mn(2+)</name>
        <dbReference type="ChEBI" id="CHEBI:29035"/>
    </cofactor>
</comment>